<name>A0A0S8G448_UNCW3</name>
<proteinExistence type="predicted"/>
<dbReference type="PATRIC" id="fig|1703780.3.peg.2351"/>
<dbReference type="Pfam" id="PF13439">
    <property type="entry name" value="Glyco_transf_4"/>
    <property type="match status" value="1"/>
</dbReference>
<protein>
    <recommendedName>
        <fullName evidence="1">Glycosyltransferase subfamily 4-like N-terminal domain-containing protein</fullName>
    </recommendedName>
</protein>
<reference evidence="2 3" key="1">
    <citation type="journal article" date="2015" name="Microbiome">
        <title>Genomic resolution of linkages in carbon, nitrogen, and sulfur cycling among widespread estuary sediment bacteria.</title>
        <authorList>
            <person name="Baker B.J."/>
            <person name="Lazar C.S."/>
            <person name="Teske A.P."/>
            <person name="Dick G.J."/>
        </authorList>
    </citation>
    <scope>NUCLEOTIDE SEQUENCE [LARGE SCALE GENOMIC DNA]</scope>
    <source>
        <strain evidence="2">SM23_60</strain>
    </source>
</reference>
<accession>A0A0S8G448</accession>
<dbReference type="PANTHER" id="PTHR12526">
    <property type="entry name" value="GLYCOSYLTRANSFERASE"/>
    <property type="match status" value="1"/>
</dbReference>
<feature type="domain" description="Glycosyltransferase subfamily 4-like N-terminal" evidence="1">
    <location>
        <begin position="23"/>
        <end position="184"/>
    </location>
</feature>
<dbReference type="Pfam" id="PF13692">
    <property type="entry name" value="Glyco_trans_1_4"/>
    <property type="match status" value="1"/>
</dbReference>
<evidence type="ECO:0000259" key="1">
    <source>
        <dbReference type="Pfam" id="PF13439"/>
    </source>
</evidence>
<dbReference type="InterPro" id="IPR028098">
    <property type="entry name" value="Glyco_trans_4-like_N"/>
</dbReference>
<comment type="caution">
    <text evidence="2">The sequence shown here is derived from an EMBL/GenBank/DDBJ whole genome shotgun (WGS) entry which is preliminary data.</text>
</comment>
<gene>
    <name evidence="2" type="ORF">AMJ87_13125</name>
</gene>
<dbReference type="Gene3D" id="3.40.50.2000">
    <property type="entry name" value="Glycogen Phosphorylase B"/>
    <property type="match status" value="2"/>
</dbReference>
<sequence length="384" mass="43208">MKIAYVTTYDAQTLGPHMWRSGYYIAKALQAHGCSITYIGPLEQKYVAYTRTKSFFYRFFHRKRYLYSREPCVLKAYAQQAAHRIPEDVDVVVSPGTIPIAFLESKKPIVFWADATFAGMVGFFPEFSNLCHETLRNGNVAEQRALDACRLAIYSSDWAAKTARDCYEVDEAKISVIPFGANIDSECSVDEVEQVIEERPTDVCKLIWVGIDWLRKGGDIAIAVAKELNDSGLRAELTIVGCEPKTRTSLPSYIKTVGYINTATSQGLETMSTLYRTSHFLILPTRADCEPNVLREANAFGVPSIATDIGGLRTVIQDGVNGFLVPAHATPQEYCDYISYQYCAYDEYKKLALSSFRKYRLVHNWRVAGNKVKDVLAEILEEVK</sequence>
<dbReference type="AlphaFoldDB" id="A0A0S8G448"/>
<organism evidence="2 3">
    <name type="scientific">candidate division WOR_3 bacterium SM23_60</name>
    <dbReference type="NCBI Taxonomy" id="1703780"/>
    <lineage>
        <taxon>Bacteria</taxon>
        <taxon>Bacteria division WOR-3</taxon>
    </lineage>
</organism>
<evidence type="ECO:0000313" key="3">
    <source>
        <dbReference type="Proteomes" id="UP000051096"/>
    </source>
</evidence>
<dbReference type="SUPFAM" id="SSF53756">
    <property type="entry name" value="UDP-Glycosyltransferase/glycogen phosphorylase"/>
    <property type="match status" value="1"/>
</dbReference>
<dbReference type="Proteomes" id="UP000051096">
    <property type="component" value="Unassembled WGS sequence"/>
</dbReference>
<dbReference type="EMBL" id="LJUO01000211">
    <property type="protein sequence ID" value="KPK67600.1"/>
    <property type="molecule type" value="Genomic_DNA"/>
</dbReference>
<evidence type="ECO:0000313" key="2">
    <source>
        <dbReference type="EMBL" id="KPK67600.1"/>
    </source>
</evidence>
<dbReference type="CDD" id="cd03801">
    <property type="entry name" value="GT4_PimA-like"/>
    <property type="match status" value="1"/>
</dbReference>
<dbReference type="PANTHER" id="PTHR12526:SF637">
    <property type="entry name" value="GLYCOSYLTRANSFERASE EPSF-RELATED"/>
    <property type="match status" value="1"/>
</dbReference>